<dbReference type="NCBIfam" id="TIGR01180">
    <property type="entry name" value="aman2_put"/>
    <property type="match status" value="1"/>
</dbReference>
<dbReference type="InterPro" id="IPR041371">
    <property type="entry name" value="GH92_N"/>
</dbReference>
<dbReference type="SUPFAM" id="SSF48208">
    <property type="entry name" value="Six-hairpin glycosidases"/>
    <property type="match status" value="1"/>
</dbReference>
<proteinExistence type="predicted"/>
<organism evidence="3 4">
    <name type="scientific">Acidisarcina polymorpha</name>
    <dbReference type="NCBI Taxonomy" id="2211140"/>
    <lineage>
        <taxon>Bacteria</taxon>
        <taxon>Pseudomonadati</taxon>
        <taxon>Acidobacteriota</taxon>
        <taxon>Terriglobia</taxon>
        <taxon>Terriglobales</taxon>
        <taxon>Acidobacteriaceae</taxon>
        <taxon>Acidisarcina</taxon>
    </lineage>
</organism>
<dbReference type="AlphaFoldDB" id="A0A2Z5G4Y3"/>
<dbReference type="Proteomes" id="UP000253606">
    <property type="component" value="Chromosome"/>
</dbReference>
<protein>
    <submittedName>
        <fullName evidence="3">Alpha-1,2-mannosidase</fullName>
    </submittedName>
</protein>
<dbReference type="RefSeq" id="WP_161557479.1">
    <property type="nucleotide sequence ID" value="NZ_CP030840.1"/>
</dbReference>
<dbReference type="InterPro" id="IPR050883">
    <property type="entry name" value="PNGase"/>
</dbReference>
<dbReference type="FunFam" id="3.30.2080.10:FF:000001">
    <property type="entry name" value="Alpha-1,2-mannosidase subfamily"/>
    <property type="match status" value="1"/>
</dbReference>
<dbReference type="Gene3D" id="2.70.98.10">
    <property type="match status" value="1"/>
</dbReference>
<dbReference type="GO" id="GO:0006516">
    <property type="term" value="P:glycoprotein catabolic process"/>
    <property type="evidence" value="ECO:0007669"/>
    <property type="project" value="TreeGrafter"/>
</dbReference>
<dbReference type="InterPro" id="IPR008928">
    <property type="entry name" value="6-hairpin_glycosidase_sf"/>
</dbReference>
<name>A0A2Z5G4Y3_9BACT</name>
<dbReference type="EMBL" id="CP030840">
    <property type="protein sequence ID" value="AXC13894.1"/>
    <property type="molecule type" value="Genomic_DNA"/>
</dbReference>
<dbReference type="Pfam" id="PF07971">
    <property type="entry name" value="Glyco_hydro_92"/>
    <property type="match status" value="1"/>
</dbReference>
<dbReference type="GO" id="GO:0030246">
    <property type="term" value="F:carbohydrate binding"/>
    <property type="evidence" value="ECO:0007669"/>
    <property type="project" value="InterPro"/>
</dbReference>
<gene>
    <name evidence="3" type="ORF">ACPOL_4622</name>
</gene>
<dbReference type="InterPro" id="IPR014718">
    <property type="entry name" value="GH-type_carb-bd"/>
</dbReference>
<dbReference type="Pfam" id="PF17678">
    <property type="entry name" value="Glyco_hydro_92N"/>
    <property type="match status" value="1"/>
</dbReference>
<feature type="domain" description="Glycosyl hydrolase family 92 N-terminal" evidence="2">
    <location>
        <begin position="4"/>
        <end position="200"/>
    </location>
</feature>
<evidence type="ECO:0000259" key="2">
    <source>
        <dbReference type="Pfam" id="PF17678"/>
    </source>
</evidence>
<dbReference type="Gene3D" id="3.30.2080.10">
    <property type="entry name" value="GH92 mannosidase domain"/>
    <property type="match status" value="1"/>
</dbReference>
<dbReference type="GO" id="GO:0005975">
    <property type="term" value="P:carbohydrate metabolic process"/>
    <property type="evidence" value="ECO:0007669"/>
    <property type="project" value="InterPro"/>
</dbReference>
<dbReference type="GO" id="GO:0000224">
    <property type="term" value="F:peptide-N4-(N-acetyl-beta-glucosaminyl)asparagine amidase activity"/>
    <property type="evidence" value="ECO:0007669"/>
    <property type="project" value="TreeGrafter"/>
</dbReference>
<dbReference type="PANTHER" id="PTHR12143:SF43">
    <property type="entry name" value="PUTATIVE-RELATED"/>
    <property type="match status" value="1"/>
</dbReference>
<dbReference type="Gene3D" id="1.20.1610.10">
    <property type="entry name" value="alpha-1,2-mannosidases domains"/>
    <property type="match status" value="1"/>
</dbReference>
<evidence type="ECO:0000313" key="4">
    <source>
        <dbReference type="Proteomes" id="UP000253606"/>
    </source>
</evidence>
<evidence type="ECO:0000313" key="3">
    <source>
        <dbReference type="EMBL" id="AXC13894.1"/>
    </source>
</evidence>
<dbReference type="InterPro" id="IPR012939">
    <property type="entry name" value="Glyco_hydro_92"/>
</dbReference>
<keyword evidence="4" id="KW-1185">Reference proteome</keyword>
<sequence>MDSVDPHIGGIGHLLTSNSPEAQLPHGMMVVTPWFARDVTDVYLATRMYGFTVGASVIMPVSGKITAAPDRIFSEWDPDNDVVTPYSSRYLLEDFETVVEYAVSERGAHFRFHFPDGKPANIFLRPQETAQYKLSGSKTILGTEQKQGVNTYLCVEFSRSPVSQRKVTVPAGGAVLGDTDALVLDFGQGVGVVEVRAAISYISRSQGAQTLREQLAAKSFDETRSAGRAAWEKALEAIHVEGGSDEQRAIFYTALYRFFQYPKDVTEDGHYFGPYDRKIRDASGNDFYIEDNLWDTYRTRHPLSALIEPRRHQDMLRSYVRLFEESGWMPQFPFMAGDLPFMDGNNAASMFLDAYGKGQRDFDLELAYQGIRKDAMQATMLPYRRGALTDLDQFYQKHGYFPALRKGEKETEPRVDPDMRRQAVSVTLDSAYDDWCVAEVAKILGKADDTEYFGRRALNYRNLYNPATGFMSPKGANGEFIPDFDSKWSGGQAGRDYFTECNGWVYSFDVPHDIGGLIALMGGRDRFVGRLDQLFAEGYNGRLKFEFLAQFPDSTALIGQYPQGNEPAHHIAYLYNYAGAPWKTQKRVRQIMRNWYASRPLGLPGDDDNGAMSSWYVFSAMGFYPICPGRPIYTIGSPLFNKSLIQVSDGKIFTIVANRTSVVNKYIQSARLNGSDFNRTWFEHADVVNGGTLVLEMGPEPNKSWAAGLDAAPPSLSPQLNS</sequence>
<dbReference type="Gene3D" id="1.20.1050.60">
    <property type="entry name" value="alpha-1,2-mannosidase"/>
    <property type="match status" value="1"/>
</dbReference>
<accession>A0A2Z5G4Y3</accession>
<dbReference type="PANTHER" id="PTHR12143">
    <property type="entry name" value="PEPTIDE N-GLYCANASE PNGASE -RELATED"/>
    <property type="match status" value="1"/>
</dbReference>
<evidence type="ECO:0000259" key="1">
    <source>
        <dbReference type="Pfam" id="PF07971"/>
    </source>
</evidence>
<dbReference type="InterPro" id="IPR005887">
    <property type="entry name" value="GH92_a_mannosidase_put"/>
</dbReference>
<dbReference type="GO" id="GO:0005829">
    <property type="term" value="C:cytosol"/>
    <property type="evidence" value="ECO:0007669"/>
    <property type="project" value="TreeGrafter"/>
</dbReference>
<dbReference type="KEGG" id="abas:ACPOL_4622"/>
<reference evidence="3 4" key="1">
    <citation type="journal article" date="2018" name="Front. Microbiol.">
        <title>Hydrolytic Capabilities as a Key to Environmental Success: Chitinolytic and Cellulolytic Acidobacteria From Acidic Sub-arctic Soils and Boreal Peatlands.</title>
        <authorList>
            <person name="Belova S.E."/>
            <person name="Ravin N.V."/>
            <person name="Pankratov T.A."/>
            <person name="Rakitin A.L."/>
            <person name="Ivanova A.A."/>
            <person name="Beletsky A.V."/>
            <person name="Mardanov A.V."/>
            <person name="Sinninghe Damste J.S."/>
            <person name="Dedysh S.N."/>
        </authorList>
    </citation>
    <scope>NUCLEOTIDE SEQUENCE [LARGE SCALE GENOMIC DNA]</scope>
    <source>
        <strain evidence="3 4">SBC82</strain>
    </source>
</reference>
<feature type="domain" description="Glycosyl hydrolase family 92" evidence="1">
    <location>
        <begin position="209"/>
        <end position="699"/>
    </location>
</feature>